<dbReference type="InterPro" id="IPR021822">
    <property type="entry name" value="DUF3405"/>
</dbReference>
<dbReference type="EMBL" id="JANPWZ010003080">
    <property type="protein sequence ID" value="KAJ3554393.1"/>
    <property type="molecule type" value="Genomic_DNA"/>
</dbReference>
<dbReference type="PANTHER" id="PTHR36205:SF3">
    <property type="entry name" value="MAJOR FACILITATOR SUPERFAMILY TRANSPORTER"/>
    <property type="match status" value="1"/>
</dbReference>
<name>A0A9W8THQ9_9PEZI</name>
<dbReference type="Pfam" id="PF11885">
    <property type="entry name" value="DUF3405"/>
    <property type="match status" value="2"/>
</dbReference>
<feature type="region of interest" description="Disordered" evidence="1">
    <location>
        <begin position="481"/>
        <end position="509"/>
    </location>
</feature>
<keyword evidence="3" id="KW-1185">Reference proteome</keyword>
<reference evidence="2" key="1">
    <citation type="submission" date="2022-07" db="EMBL/GenBank/DDBJ databases">
        <title>Genome Sequence of Xylaria arbuscula.</title>
        <authorList>
            <person name="Buettner E."/>
        </authorList>
    </citation>
    <scope>NUCLEOTIDE SEQUENCE</scope>
    <source>
        <strain evidence="2">VT107</strain>
    </source>
</reference>
<dbReference type="VEuPathDB" id="FungiDB:F4678DRAFT_436322"/>
<protein>
    <submittedName>
        <fullName evidence="2">Uncharacterized protein</fullName>
    </submittedName>
</protein>
<gene>
    <name evidence="2" type="ORF">NPX13_g10623</name>
</gene>
<proteinExistence type="predicted"/>
<accession>A0A9W8THQ9</accession>
<sequence length="509" mass="58351">MPVDQAELTVLTKCLPRLGGFYNGIRTLVTYTDWVPEQRSVPGAQLEIHDAPPFNPQVVNPFPNFTSEKYLKWHHPVHLCYLDDDERYSAPDIYAYPGIPAKMPAPAWGAYDTLNIAPNRCYERFGRLGPYGYSYDRKEGGLGLSKNSVDVGAEKVQAMIEKVDYRKVNWGKAQKRCFEKNEKRFGKKGAASEGYSDQKKEAATLGVGAPHLSLQSSGEFTVHLLVHVKDNDLPIWASKEIYDKTLKENVPEEFWDIATLWSEQQLRTYYPGPFLNEDNVANHAGADIYGVYRAAHFALQWFSQQHQEDDFIWNWEMDLRYTGHYYEFLNGASNWAAKQPRKFMWERNSRFWIPEYHGPWLKFCGLVENETVAEGGAPIWGPVTYAGGKYGVLSPPEDLKPPTTFEEDNYEWGVGEAADLITFDPIFDPSKSTWVFREDVTGYDTLVNIPPRRASIVTVARFSRQLLNTMHEETWRVHRKHDVSRDVGNKHRVPPRVQGGLRTAPSLFR</sequence>
<comment type="caution">
    <text evidence="2">The sequence shown here is derived from an EMBL/GenBank/DDBJ whole genome shotgun (WGS) entry which is preliminary data.</text>
</comment>
<evidence type="ECO:0000256" key="1">
    <source>
        <dbReference type="SAM" id="MobiDB-lite"/>
    </source>
</evidence>
<evidence type="ECO:0000313" key="3">
    <source>
        <dbReference type="Proteomes" id="UP001148614"/>
    </source>
</evidence>
<evidence type="ECO:0000313" key="2">
    <source>
        <dbReference type="EMBL" id="KAJ3554393.1"/>
    </source>
</evidence>
<organism evidence="2 3">
    <name type="scientific">Xylaria arbuscula</name>
    <dbReference type="NCBI Taxonomy" id="114810"/>
    <lineage>
        <taxon>Eukaryota</taxon>
        <taxon>Fungi</taxon>
        <taxon>Dikarya</taxon>
        <taxon>Ascomycota</taxon>
        <taxon>Pezizomycotina</taxon>
        <taxon>Sordariomycetes</taxon>
        <taxon>Xylariomycetidae</taxon>
        <taxon>Xylariales</taxon>
        <taxon>Xylariaceae</taxon>
        <taxon>Xylaria</taxon>
    </lineage>
</organism>
<dbReference type="Proteomes" id="UP001148614">
    <property type="component" value="Unassembled WGS sequence"/>
</dbReference>
<dbReference type="AlphaFoldDB" id="A0A9W8THQ9"/>
<dbReference type="PANTHER" id="PTHR36205">
    <property type="entry name" value="CHROMOSOME 19, WHOLE GENOME SHOTGUN SEQUENCE"/>
    <property type="match status" value="1"/>
</dbReference>